<dbReference type="EMBL" id="VOIH02000003">
    <property type="protein sequence ID" value="KAF3451864.1"/>
    <property type="molecule type" value="Genomic_DNA"/>
</dbReference>
<name>A0A8K0MMX7_9ROSA</name>
<dbReference type="Gene3D" id="2.30.30.490">
    <property type="match status" value="1"/>
</dbReference>
<accession>A0A8K0MMX7</accession>
<dbReference type="SMART" id="SM00743">
    <property type="entry name" value="Agenet"/>
    <property type="match status" value="2"/>
</dbReference>
<dbReference type="Pfam" id="PF01426">
    <property type="entry name" value="BAH"/>
    <property type="match status" value="1"/>
</dbReference>
<dbReference type="OrthoDB" id="1883212at2759"/>
<dbReference type="PANTHER" id="PTHR31917:SF3">
    <property type="entry name" value="BROMO ADJACENT-LIKE DOMAIN PROTEIN"/>
    <property type="match status" value="1"/>
</dbReference>
<dbReference type="InterPro" id="IPR014002">
    <property type="entry name" value="Agenet_dom_plant"/>
</dbReference>
<dbReference type="PROSITE" id="PS51038">
    <property type="entry name" value="BAH"/>
    <property type="match status" value="1"/>
</dbReference>
<dbReference type="InterPro" id="IPR043151">
    <property type="entry name" value="BAH_sf"/>
</dbReference>
<dbReference type="Proteomes" id="UP000796880">
    <property type="component" value="Unassembled WGS sequence"/>
</dbReference>
<sequence length="652" mass="74097">MSANNQSFVAWEEHILCHERGNRVVHYYLKDASGDLVLAVVGTERSIRHMMYVVSDEFVRAYESQGFLNSCTKWRARREVVDWLTSLVSRQDRLEVSNSPTNDSTQALSMTGFGGCQTYLPYQMVPRKLKVQYSGIEWSGIAWICAKQLKHYPAFCRNGTTIAVHSFVFVMALEVHHYLGYLEDMYEDKKGQKKVKVRWFHHNQEVKNVIPQLNPHPREVFITPHVQVISAECVDGLATVLTPKHYEKSLEIVPHNTSSGVYMCFRQFKNHKLRPFTLAKLRGYSNQSILSSIEGHSVSKKKLKGHKLCEEDEFEHDDPVRVGSKRNRSYKGHRGLETGNTGLRNFVLGNQMTKCEPAYNKLKLRLSRKTMGIKSFGLEPRCPISFKVDEKIELLCQDSGIRGCWFRCKVMQVSQRLLKVQYDDLLDVDGSGNLEEWIPACRVAAPDKLGIRCSGRLTTRPCPPKDSKDLTFEVGALVDAWWSDGWWEGVVTGVEIAGTDTLQVYLPGEDRFLTLQKKNTRASKDWLGDKWIDLKPKPDILVFLSENVTPSLKPEEESLLKANRTPKVDDVEGGQRLSDLAKSVDLMVNVKDSNSRKRPRINNEDETNNSISSDRDSGSVDSDADAGNEKKKAVSEEDLCPYEKCEVPEALE</sequence>
<dbReference type="Pfam" id="PF05641">
    <property type="entry name" value="Agenet"/>
    <property type="match status" value="1"/>
</dbReference>
<feature type="domain" description="BAH" evidence="2">
    <location>
        <begin position="160"/>
        <end position="279"/>
    </location>
</feature>
<feature type="compositionally biased region" description="Basic and acidic residues" evidence="1">
    <location>
        <begin position="627"/>
        <end position="652"/>
    </location>
</feature>
<evidence type="ECO:0000313" key="3">
    <source>
        <dbReference type="EMBL" id="KAF3451864.1"/>
    </source>
</evidence>
<dbReference type="CDD" id="cd20405">
    <property type="entry name" value="Tudor_Agenet_AtDUF_rpt1_3"/>
    <property type="match status" value="1"/>
</dbReference>
<organism evidence="3 4">
    <name type="scientific">Rhamnella rubrinervis</name>
    <dbReference type="NCBI Taxonomy" id="2594499"/>
    <lineage>
        <taxon>Eukaryota</taxon>
        <taxon>Viridiplantae</taxon>
        <taxon>Streptophyta</taxon>
        <taxon>Embryophyta</taxon>
        <taxon>Tracheophyta</taxon>
        <taxon>Spermatophyta</taxon>
        <taxon>Magnoliopsida</taxon>
        <taxon>eudicotyledons</taxon>
        <taxon>Gunneridae</taxon>
        <taxon>Pentapetalae</taxon>
        <taxon>rosids</taxon>
        <taxon>fabids</taxon>
        <taxon>Rosales</taxon>
        <taxon>Rhamnaceae</taxon>
        <taxon>rhamnoid group</taxon>
        <taxon>Rhamneae</taxon>
        <taxon>Rhamnella</taxon>
    </lineage>
</organism>
<keyword evidence="4" id="KW-1185">Reference proteome</keyword>
<reference evidence="3" key="1">
    <citation type="submission" date="2020-03" db="EMBL/GenBank/DDBJ databases">
        <title>A high-quality chromosome-level genome assembly of a woody plant with both climbing and erect habits, Rhamnella rubrinervis.</title>
        <authorList>
            <person name="Lu Z."/>
            <person name="Yang Y."/>
            <person name="Zhu X."/>
            <person name="Sun Y."/>
        </authorList>
    </citation>
    <scope>NUCLEOTIDE SEQUENCE</scope>
    <source>
        <strain evidence="3">BYM</strain>
        <tissue evidence="3">Leaf</tissue>
    </source>
</reference>
<gene>
    <name evidence="3" type="ORF">FNV43_RR07960</name>
</gene>
<dbReference type="AlphaFoldDB" id="A0A8K0MMX7"/>
<evidence type="ECO:0000259" key="2">
    <source>
        <dbReference type="PROSITE" id="PS51038"/>
    </source>
</evidence>
<dbReference type="GO" id="GO:0003682">
    <property type="term" value="F:chromatin binding"/>
    <property type="evidence" value="ECO:0007669"/>
    <property type="project" value="InterPro"/>
</dbReference>
<comment type="caution">
    <text evidence="3">The sequence shown here is derived from an EMBL/GenBank/DDBJ whole genome shotgun (WGS) entry which is preliminary data.</text>
</comment>
<dbReference type="InterPro" id="IPR001025">
    <property type="entry name" value="BAH_dom"/>
</dbReference>
<dbReference type="InterPro" id="IPR008395">
    <property type="entry name" value="Agenet-like_dom"/>
</dbReference>
<dbReference type="PANTHER" id="PTHR31917">
    <property type="entry name" value="AGENET DOMAIN-CONTAINING PROTEIN-RELATED"/>
    <property type="match status" value="1"/>
</dbReference>
<proteinExistence type="predicted"/>
<protein>
    <recommendedName>
        <fullName evidence="2">BAH domain-containing protein</fullName>
    </recommendedName>
</protein>
<evidence type="ECO:0000256" key="1">
    <source>
        <dbReference type="SAM" id="MobiDB-lite"/>
    </source>
</evidence>
<evidence type="ECO:0000313" key="4">
    <source>
        <dbReference type="Proteomes" id="UP000796880"/>
    </source>
</evidence>
<feature type="region of interest" description="Disordered" evidence="1">
    <location>
        <begin position="588"/>
        <end position="652"/>
    </location>
</feature>
<dbReference type="SMART" id="SM00439">
    <property type="entry name" value="BAH"/>
    <property type="match status" value="1"/>
</dbReference>